<keyword evidence="1" id="KW-0805">Transcription regulation</keyword>
<keyword evidence="3" id="KW-0804">Transcription</keyword>
<protein>
    <submittedName>
        <fullName evidence="5">Lrp/AsnC family transcriptional regulator</fullName>
    </submittedName>
</protein>
<evidence type="ECO:0000256" key="1">
    <source>
        <dbReference type="ARBA" id="ARBA00023015"/>
    </source>
</evidence>
<dbReference type="InterPro" id="IPR036390">
    <property type="entry name" value="WH_DNA-bd_sf"/>
</dbReference>
<dbReference type="PRINTS" id="PR00033">
    <property type="entry name" value="HTHASNC"/>
</dbReference>
<evidence type="ECO:0000313" key="5">
    <source>
        <dbReference type="EMBL" id="MBT1072913.1"/>
    </source>
</evidence>
<dbReference type="InterPro" id="IPR019887">
    <property type="entry name" value="Tscrpt_reg_AsnC/Lrp_C"/>
</dbReference>
<dbReference type="SUPFAM" id="SSF46785">
    <property type="entry name" value="Winged helix' DNA-binding domain"/>
    <property type="match status" value="1"/>
</dbReference>
<dbReference type="SMART" id="SM00344">
    <property type="entry name" value="HTH_ASNC"/>
    <property type="match status" value="1"/>
</dbReference>
<dbReference type="Pfam" id="PF01037">
    <property type="entry name" value="AsnC_trans_reg"/>
    <property type="match status" value="1"/>
</dbReference>
<dbReference type="PANTHER" id="PTHR30154:SF34">
    <property type="entry name" value="TRANSCRIPTIONAL REGULATOR AZLB"/>
    <property type="match status" value="1"/>
</dbReference>
<name>A0ABS5UB78_9BACT</name>
<dbReference type="SUPFAM" id="SSF54909">
    <property type="entry name" value="Dimeric alpha+beta barrel"/>
    <property type="match status" value="1"/>
</dbReference>
<evidence type="ECO:0000256" key="2">
    <source>
        <dbReference type="ARBA" id="ARBA00023125"/>
    </source>
</evidence>
<dbReference type="InterPro" id="IPR011008">
    <property type="entry name" value="Dimeric_a/b-barrel"/>
</dbReference>
<keyword evidence="6" id="KW-1185">Reference proteome</keyword>
<sequence length="159" mass="17631">MPRTIDEIDLQILHILQEKARIPNAEVSRQVGMAPSAVLERIRKLEEHGIIEGYEVRLNPVAFAQGLAAFLFIEVDPAGNGQLGERLSLVAGVQEVHQVAGPDGYLVKLRAADTGELGRILREEIQHFPGVRATRTQIVLNTVKETRRIDLDVQDEAEP</sequence>
<dbReference type="PANTHER" id="PTHR30154">
    <property type="entry name" value="LEUCINE-RESPONSIVE REGULATORY PROTEIN"/>
    <property type="match status" value="1"/>
</dbReference>
<evidence type="ECO:0000256" key="3">
    <source>
        <dbReference type="ARBA" id="ARBA00023163"/>
    </source>
</evidence>
<dbReference type="CDD" id="cd00090">
    <property type="entry name" value="HTH_ARSR"/>
    <property type="match status" value="1"/>
</dbReference>
<proteinExistence type="predicted"/>
<reference evidence="5 6" key="1">
    <citation type="submission" date="2021-05" db="EMBL/GenBank/DDBJ databases">
        <title>The draft genome of Geobacter chapellei DSM 13688.</title>
        <authorList>
            <person name="Xu Z."/>
            <person name="Masuda Y."/>
            <person name="Itoh H."/>
            <person name="Senoo K."/>
        </authorList>
    </citation>
    <scope>NUCLEOTIDE SEQUENCE [LARGE SCALE GENOMIC DNA]</scope>
    <source>
        <strain evidence="5 6">DSM 13688</strain>
    </source>
</reference>
<dbReference type="InterPro" id="IPR011991">
    <property type="entry name" value="ArsR-like_HTH"/>
</dbReference>
<accession>A0ABS5UB78</accession>
<evidence type="ECO:0000313" key="6">
    <source>
        <dbReference type="Proteomes" id="UP000784128"/>
    </source>
</evidence>
<dbReference type="PROSITE" id="PS50956">
    <property type="entry name" value="HTH_ASNC_2"/>
    <property type="match status" value="1"/>
</dbReference>
<dbReference type="InterPro" id="IPR036388">
    <property type="entry name" value="WH-like_DNA-bd_sf"/>
</dbReference>
<organism evidence="5 6">
    <name type="scientific">Pelotalea chapellei</name>
    <dbReference type="NCBI Taxonomy" id="44671"/>
    <lineage>
        <taxon>Bacteria</taxon>
        <taxon>Pseudomonadati</taxon>
        <taxon>Thermodesulfobacteriota</taxon>
        <taxon>Desulfuromonadia</taxon>
        <taxon>Geobacterales</taxon>
        <taxon>Geobacteraceae</taxon>
        <taxon>Pelotalea</taxon>
    </lineage>
</organism>
<evidence type="ECO:0000259" key="4">
    <source>
        <dbReference type="PROSITE" id="PS50956"/>
    </source>
</evidence>
<feature type="domain" description="HTH asnC-type" evidence="4">
    <location>
        <begin position="5"/>
        <end position="68"/>
    </location>
</feature>
<dbReference type="InterPro" id="IPR000485">
    <property type="entry name" value="AsnC-type_HTH_dom"/>
</dbReference>
<dbReference type="Proteomes" id="UP000784128">
    <property type="component" value="Unassembled WGS sequence"/>
</dbReference>
<dbReference type="Pfam" id="PF13404">
    <property type="entry name" value="HTH_AsnC-type"/>
    <property type="match status" value="1"/>
</dbReference>
<dbReference type="Gene3D" id="3.30.70.920">
    <property type="match status" value="1"/>
</dbReference>
<gene>
    <name evidence="5" type="ORF">KJB30_14040</name>
</gene>
<dbReference type="InterPro" id="IPR019888">
    <property type="entry name" value="Tscrpt_reg_AsnC-like"/>
</dbReference>
<keyword evidence="2" id="KW-0238">DNA-binding</keyword>
<comment type="caution">
    <text evidence="5">The sequence shown here is derived from an EMBL/GenBank/DDBJ whole genome shotgun (WGS) entry which is preliminary data.</text>
</comment>
<dbReference type="Gene3D" id="1.10.10.10">
    <property type="entry name" value="Winged helix-like DNA-binding domain superfamily/Winged helix DNA-binding domain"/>
    <property type="match status" value="1"/>
</dbReference>
<dbReference type="EMBL" id="JAHDYS010000014">
    <property type="protein sequence ID" value="MBT1072913.1"/>
    <property type="molecule type" value="Genomic_DNA"/>
</dbReference>